<evidence type="ECO:0000313" key="5">
    <source>
        <dbReference type="EMBL" id="KAB8164490.1"/>
    </source>
</evidence>
<dbReference type="InterPro" id="IPR001789">
    <property type="entry name" value="Sig_transdc_resp-reg_receiver"/>
</dbReference>
<evidence type="ECO:0000313" key="7">
    <source>
        <dbReference type="Proteomes" id="UP000320431"/>
    </source>
</evidence>
<keyword evidence="4" id="KW-0808">Transferase</keyword>
<accession>A0A2U9TCU5</accession>
<dbReference type="InterPro" id="IPR050595">
    <property type="entry name" value="Bact_response_regulator"/>
</dbReference>
<dbReference type="GO" id="GO:0016301">
    <property type="term" value="F:kinase activity"/>
    <property type="evidence" value="ECO:0007669"/>
    <property type="project" value="UniProtKB-KW"/>
</dbReference>
<gene>
    <name evidence="4" type="ORF">C9I47_0345</name>
    <name evidence="5" type="ORF">FKV24_017480</name>
</gene>
<dbReference type="PANTHER" id="PTHR44591:SF21">
    <property type="entry name" value="TWO-COMPONENT RESPONSE REGULATOR"/>
    <property type="match status" value="1"/>
</dbReference>
<feature type="domain" description="Response regulatory" evidence="3">
    <location>
        <begin position="149"/>
        <end position="274"/>
    </location>
</feature>
<dbReference type="PANTHER" id="PTHR44591">
    <property type="entry name" value="STRESS RESPONSE REGULATOR PROTEIN 1"/>
    <property type="match status" value="1"/>
</dbReference>
<protein>
    <submittedName>
        <fullName evidence="4">Histidine kinase</fullName>
    </submittedName>
    <submittedName>
        <fullName evidence="5">Response regulator</fullName>
    </submittedName>
</protein>
<dbReference type="SUPFAM" id="SSF52172">
    <property type="entry name" value="CheY-like"/>
    <property type="match status" value="2"/>
</dbReference>
<dbReference type="EMBL" id="VICD02000312">
    <property type="protein sequence ID" value="KAB8164490.1"/>
    <property type="molecule type" value="Genomic_DNA"/>
</dbReference>
<dbReference type="Proteomes" id="UP000249447">
    <property type="component" value="Chromosome"/>
</dbReference>
<comment type="caution">
    <text evidence="2">Lacks conserved residue(s) required for the propagation of feature annotation.</text>
</comment>
<proteinExistence type="predicted"/>
<dbReference type="SMART" id="SM00448">
    <property type="entry name" value="REC"/>
    <property type="match status" value="2"/>
</dbReference>
<evidence type="ECO:0000256" key="1">
    <source>
        <dbReference type="ARBA" id="ARBA00022553"/>
    </source>
</evidence>
<dbReference type="Pfam" id="PF00072">
    <property type="entry name" value="Response_reg"/>
    <property type="match status" value="2"/>
</dbReference>
<feature type="domain" description="Response regulatory" evidence="3">
    <location>
        <begin position="22"/>
        <end position="140"/>
    </location>
</feature>
<organism evidence="4 6">
    <name type="scientific">Marilutibacter maris</name>
    <dbReference type="NCBI Taxonomy" id="1605891"/>
    <lineage>
        <taxon>Bacteria</taxon>
        <taxon>Pseudomonadati</taxon>
        <taxon>Pseudomonadota</taxon>
        <taxon>Gammaproteobacteria</taxon>
        <taxon>Lysobacterales</taxon>
        <taxon>Lysobacteraceae</taxon>
        <taxon>Marilutibacter</taxon>
    </lineage>
</organism>
<keyword evidence="6" id="KW-1185">Reference proteome</keyword>
<dbReference type="OrthoDB" id="6192798at2"/>
<keyword evidence="1 2" id="KW-0597">Phosphoprotein</keyword>
<dbReference type="KEGG" id="lmb:C9I47_0345"/>
<dbReference type="PROSITE" id="PS50110">
    <property type="entry name" value="RESPONSE_REGULATORY"/>
    <property type="match status" value="2"/>
</dbReference>
<dbReference type="Gene3D" id="3.40.50.2300">
    <property type="match status" value="2"/>
</dbReference>
<keyword evidence="4" id="KW-0418">Kinase</keyword>
<sequence>MSTAAVTDVPNTLRHLADDAPRVMVVDGSKLVRKLIGDTLRRSLEQVEVVACGSIEEAREALAAAPVNLVTTALVLPDGDGVALARSVREAAGQAYVPVIVVSGDAQAHLEARQFTEDVTDYFDKALGHEALATFIRGYVQPEPIPDARVLYVEDSKVVALATKRMLERHGVKVMHFIGVEEALEYLETHRGQDDPGADLVLTDVYLKGELSGMDLLQRLRGDFGYGKRRLPVLVMTGDDNRDNQSKLLRQGANDLVLKPIEERLLVTKALFQLRVAQLRVARL</sequence>
<dbReference type="AlphaFoldDB" id="A0A2U9TCU5"/>
<evidence type="ECO:0000313" key="4">
    <source>
        <dbReference type="EMBL" id="AWV06070.1"/>
    </source>
</evidence>
<name>A0A2U9TCU5_9GAMM</name>
<evidence type="ECO:0000313" key="6">
    <source>
        <dbReference type="Proteomes" id="UP000249447"/>
    </source>
</evidence>
<evidence type="ECO:0000259" key="3">
    <source>
        <dbReference type="PROSITE" id="PS50110"/>
    </source>
</evidence>
<dbReference type="InterPro" id="IPR011006">
    <property type="entry name" value="CheY-like_superfamily"/>
</dbReference>
<reference evidence="5 7" key="2">
    <citation type="submission" date="2019-10" db="EMBL/GenBank/DDBJ databases">
        <title>Lysobacter alkalisoli sp. nov., isolated from saline-alkaline soil.</title>
        <authorList>
            <person name="Sun J.-Q."/>
        </authorList>
    </citation>
    <scope>NUCLEOTIDE SEQUENCE [LARGE SCALE GENOMIC DNA]</scope>
    <source>
        <strain evidence="5 7">KCTC 42381</strain>
    </source>
</reference>
<dbReference type="Proteomes" id="UP000320431">
    <property type="component" value="Unassembled WGS sequence"/>
</dbReference>
<dbReference type="EMBL" id="CP029843">
    <property type="protein sequence ID" value="AWV06070.1"/>
    <property type="molecule type" value="Genomic_DNA"/>
</dbReference>
<reference evidence="4 6" key="1">
    <citation type="submission" date="2018-05" db="EMBL/GenBank/DDBJ databases">
        <title>The complete genome of Lysobacter maris HZ9B, a marine bacterium antagonistic against terrestrial plant pathogens.</title>
        <authorList>
            <person name="Zhang X.-Q."/>
        </authorList>
    </citation>
    <scope>NUCLEOTIDE SEQUENCE [LARGE SCALE GENOMIC DNA]</scope>
    <source>
        <strain evidence="4 6">HZ9B</strain>
    </source>
</reference>
<dbReference type="GO" id="GO:0000160">
    <property type="term" value="P:phosphorelay signal transduction system"/>
    <property type="evidence" value="ECO:0007669"/>
    <property type="project" value="InterPro"/>
</dbReference>
<evidence type="ECO:0000256" key="2">
    <source>
        <dbReference type="PROSITE-ProRule" id="PRU00169"/>
    </source>
</evidence>
<feature type="modified residue" description="4-aspartylphosphate" evidence="2">
    <location>
        <position position="204"/>
    </location>
</feature>
<dbReference type="CDD" id="cd00156">
    <property type="entry name" value="REC"/>
    <property type="match status" value="2"/>
</dbReference>